<protein>
    <recommendedName>
        <fullName evidence="3">HPr kinase/phosphorylase</fullName>
    </recommendedName>
</protein>
<dbReference type="Gene3D" id="3.40.50.300">
    <property type="entry name" value="P-loop containing nucleotide triphosphate hydrolases"/>
    <property type="match status" value="1"/>
</dbReference>
<gene>
    <name evidence="1" type="ORF">IAD50_06465</name>
</gene>
<reference evidence="1" key="1">
    <citation type="submission" date="2020-10" db="EMBL/GenBank/DDBJ databases">
        <authorList>
            <person name="Gilroy R."/>
        </authorList>
    </citation>
    <scope>NUCLEOTIDE SEQUENCE</scope>
    <source>
        <strain evidence="1">CHK195-4489</strain>
    </source>
</reference>
<dbReference type="SUPFAM" id="SSF53795">
    <property type="entry name" value="PEP carboxykinase-like"/>
    <property type="match status" value="1"/>
</dbReference>
<dbReference type="EMBL" id="DVMM01000134">
    <property type="protein sequence ID" value="HIU29920.1"/>
    <property type="molecule type" value="Genomic_DNA"/>
</dbReference>
<name>A0A9D1IAL2_9CLOT</name>
<evidence type="ECO:0000313" key="1">
    <source>
        <dbReference type="EMBL" id="HIU29920.1"/>
    </source>
</evidence>
<comment type="caution">
    <text evidence="1">The sequence shown here is derived from an EMBL/GenBank/DDBJ whole genome shotgun (WGS) entry which is preliminary data.</text>
</comment>
<organism evidence="1 2">
    <name type="scientific">Candidatus Egerieisoma faecipullorum</name>
    <dbReference type="NCBI Taxonomy" id="2840963"/>
    <lineage>
        <taxon>Bacteria</taxon>
        <taxon>Bacillati</taxon>
        <taxon>Bacillota</taxon>
        <taxon>Clostridia</taxon>
        <taxon>Eubacteriales</taxon>
        <taxon>Clostridiaceae</taxon>
        <taxon>Clostridiaceae incertae sedis</taxon>
        <taxon>Candidatus Egerieisoma</taxon>
    </lineage>
</organism>
<evidence type="ECO:0000313" key="2">
    <source>
        <dbReference type="Proteomes" id="UP000824089"/>
    </source>
</evidence>
<dbReference type="InterPro" id="IPR027417">
    <property type="entry name" value="P-loop_NTPase"/>
</dbReference>
<dbReference type="AlphaFoldDB" id="A0A9D1IAL2"/>
<dbReference type="Proteomes" id="UP000824089">
    <property type="component" value="Unassembled WGS sequence"/>
</dbReference>
<proteinExistence type="predicted"/>
<evidence type="ECO:0008006" key="3">
    <source>
        <dbReference type="Google" id="ProtNLM"/>
    </source>
</evidence>
<accession>A0A9D1IAL2</accession>
<reference evidence="1" key="2">
    <citation type="journal article" date="2021" name="PeerJ">
        <title>Extensive microbial diversity within the chicken gut microbiome revealed by metagenomics and culture.</title>
        <authorList>
            <person name="Gilroy R."/>
            <person name="Ravi A."/>
            <person name="Getino M."/>
            <person name="Pursley I."/>
            <person name="Horton D.L."/>
            <person name="Alikhan N.F."/>
            <person name="Baker D."/>
            <person name="Gharbi K."/>
            <person name="Hall N."/>
            <person name="Watson M."/>
            <person name="Adriaenssens E.M."/>
            <person name="Foster-Nyarko E."/>
            <person name="Jarju S."/>
            <person name="Secka A."/>
            <person name="Antonio M."/>
            <person name="Oren A."/>
            <person name="Chaudhuri R.R."/>
            <person name="La Ragione R."/>
            <person name="Hildebrand F."/>
            <person name="Pallen M.J."/>
        </authorList>
    </citation>
    <scope>NUCLEOTIDE SEQUENCE</scope>
    <source>
        <strain evidence="1">CHK195-4489</strain>
    </source>
</reference>
<sequence length="276" mass="31581">MLIIDIPHTVYRIFIKCEDPNLESIVAVQYYPYIYYKPLSQSKDSIYIEQKGNSIVTKTKEDIKQIFPKNNIIALRKIINSCITGDNNYVVLHGSCITYKDQAIIILGNSCSGKSTLTAYLMANGYHYLTDDCVLLDAKSGKVFPYKRLLHLREGGYKLLQKEGVFYPACHLTIDNFDRWTVFPSENLNLVEYKVSYLLKLARSSHSSDFSFSGIQNYKEKIGFISQNIYSPSDLVRSVKYVSVIAQTTPLYFVKDAALSQAKYCIEQILKSEEEF</sequence>